<evidence type="ECO:0000313" key="3">
    <source>
        <dbReference type="Proteomes" id="UP001066276"/>
    </source>
</evidence>
<keyword evidence="3" id="KW-1185">Reference proteome</keyword>
<accession>A0AAV7N9K7</accession>
<reference evidence="2" key="1">
    <citation type="journal article" date="2022" name="bioRxiv">
        <title>Sequencing and chromosome-scale assembly of the giantPleurodeles waltlgenome.</title>
        <authorList>
            <person name="Brown T."/>
            <person name="Elewa A."/>
            <person name="Iarovenko S."/>
            <person name="Subramanian E."/>
            <person name="Araus A.J."/>
            <person name="Petzold A."/>
            <person name="Susuki M."/>
            <person name="Suzuki K.-i.T."/>
            <person name="Hayashi T."/>
            <person name="Toyoda A."/>
            <person name="Oliveira C."/>
            <person name="Osipova E."/>
            <person name="Leigh N.D."/>
            <person name="Simon A."/>
            <person name="Yun M.H."/>
        </authorList>
    </citation>
    <scope>NUCLEOTIDE SEQUENCE</scope>
    <source>
        <strain evidence="2">20211129_DDA</strain>
        <tissue evidence="2">Liver</tissue>
    </source>
</reference>
<dbReference type="EMBL" id="JANPWB010000012">
    <property type="protein sequence ID" value="KAJ1112740.1"/>
    <property type="molecule type" value="Genomic_DNA"/>
</dbReference>
<feature type="region of interest" description="Disordered" evidence="1">
    <location>
        <begin position="1"/>
        <end position="21"/>
    </location>
</feature>
<gene>
    <name evidence="2" type="ORF">NDU88_001001</name>
</gene>
<protein>
    <submittedName>
        <fullName evidence="2">Uncharacterized protein</fullName>
    </submittedName>
</protein>
<name>A0AAV7N9K7_PLEWA</name>
<evidence type="ECO:0000313" key="2">
    <source>
        <dbReference type="EMBL" id="KAJ1112740.1"/>
    </source>
</evidence>
<comment type="caution">
    <text evidence="2">The sequence shown here is derived from an EMBL/GenBank/DDBJ whole genome shotgun (WGS) entry which is preliminary data.</text>
</comment>
<dbReference type="AlphaFoldDB" id="A0AAV7N9K7"/>
<feature type="compositionally biased region" description="Polar residues" evidence="1">
    <location>
        <begin position="1"/>
        <end position="15"/>
    </location>
</feature>
<proteinExistence type="predicted"/>
<organism evidence="2 3">
    <name type="scientific">Pleurodeles waltl</name>
    <name type="common">Iberian ribbed newt</name>
    <dbReference type="NCBI Taxonomy" id="8319"/>
    <lineage>
        <taxon>Eukaryota</taxon>
        <taxon>Metazoa</taxon>
        <taxon>Chordata</taxon>
        <taxon>Craniata</taxon>
        <taxon>Vertebrata</taxon>
        <taxon>Euteleostomi</taxon>
        <taxon>Amphibia</taxon>
        <taxon>Batrachia</taxon>
        <taxon>Caudata</taxon>
        <taxon>Salamandroidea</taxon>
        <taxon>Salamandridae</taxon>
        <taxon>Pleurodelinae</taxon>
        <taxon>Pleurodeles</taxon>
    </lineage>
</organism>
<evidence type="ECO:0000256" key="1">
    <source>
        <dbReference type="SAM" id="MobiDB-lite"/>
    </source>
</evidence>
<dbReference type="Proteomes" id="UP001066276">
    <property type="component" value="Chromosome 8"/>
</dbReference>
<sequence>MAAPQSSYATESSPVPSCPTPKLTMERILWENTAVGRQLQGTDTKISDLAAETKSILTHITGFQDKVEGVERRLAAVEDRLNTIPDRDQEPLYL</sequence>